<accession>A0A8S5PBB7</accession>
<dbReference type="EMBL" id="BK015370">
    <property type="protein sequence ID" value="DAE03665.1"/>
    <property type="molecule type" value="Genomic_DNA"/>
</dbReference>
<reference evidence="1" key="1">
    <citation type="journal article" date="2021" name="Proc. Natl. Acad. Sci. U.S.A.">
        <title>A Catalog of Tens of Thousands of Viruses from Human Metagenomes Reveals Hidden Associations with Chronic Diseases.</title>
        <authorList>
            <person name="Tisza M.J."/>
            <person name="Buck C.B."/>
        </authorList>
    </citation>
    <scope>NUCLEOTIDE SEQUENCE</scope>
    <source>
        <strain evidence="1">CtMYJ33</strain>
    </source>
</reference>
<name>A0A8S5PBB7_9CAUD</name>
<protein>
    <submittedName>
        <fullName evidence="1">Minor capsid protein from bacteriophage</fullName>
    </submittedName>
</protein>
<evidence type="ECO:0000313" key="1">
    <source>
        <dbReference type="EMBL" id="DAE03665.1"/>
    </source>
</evidence>
<sequence>MRKIKTIDAIRKFFKKECSYIDKKSKLCVDFLSNDSVCFSIEPVPVEPIVEEYIDGGRREQFVFVLACMFPYNDEIMNNIDNSGFFETIQDWLEECTENGVFPKLDSNYSPVEIKAITSGYLFGVSDDMSNARYQIQCRFLYDKEGE</sequence>
<organism evidence="1">
    <name type="scientific">Siphoviridae sp. ctMYJ33</name>
    <dbReference type="NCBI Taxonomy" id="2825461"/>
    <lineage>
        <taxon>Viruses</taxon>
        <taxon>Duplodnaviria</taxon>
        <taxon>Heunggongvirae</taxon>
        <taxon>Uroviricota</taxon>
        <taxon>Caudoviricetes</taxon>
    </lineage>
</organism>
<proteinExistence type="predicted"/>